<dbReference type="GO" id="GO:0015141">
    <property type="term" value="F:succinate transmembrane transporter activity"/>
    <property type="evidence" value="ECO:0007669"/>
    <property type="project" value="TreeGrafter"/>
</dbReference>
<evidence type="ECO:0000256" key="3">
    <source>
        <dbReference type="ARBA" id="ARBA00022475"/>
    </source>
</evidence>
<proteinExistence type="predicted"/>
<reference evidence="11 12" key="1">
    <citation type="journal article" date="2015" name="Stand. Genomic Sci.">
        <title>Genomic Encyclopedia of Bacterial and Archaeal Type Strains, Phase III: the genomes of soil and plant-associated and newly described type strains.</title>
        <authorList>
            <person name="Whitman W.B."/>
            <person name="Woyke T."/>
            <person name="Klenk H.P."/>
            <person name="Zhou Y."/>
            <person name="Lilburn T.G."/>
            <person name="Beck B.J."/>
            <person name="De Vos P."/>
            <person name="Vandamme P."/>
            <person name="Eisen J.A."/>
            <person name="Garrity G."/>
            <person name="Hugenholtz P."/>
            <person name="Kyrpides N.C."/>
        </authorList>
    </citation>
    <scope>NUCLEOTIDE SEQUENCE [LARGE SCALE GENOMIC DNA]</scope>
    <source>
        <strain evidence="11 12">ASC-9842</strain>
    </source>
</reference>
<name>A0A4Q7R9N9_9BURK</name>
<keyword evidence="4" id="KW-0997">Cell inner membrane</keyword>
<evidence type="ECO:0000313" key="12">
    <source>
        <dbReference type="Proteomes" id="UP000291078"/>
    </source>
</evidence>
<dbReference type="Gene3D" id="1.10.3860.10">
    <property type="entry name" value="Sodium:dicarboxylate symporter"/>
    <property type="match status" value="1"/>
</dbReference>
<dbReference type="GO" id="GO:0005886">
    <property type="term" value="C:plasma membrane"/>
    <property type="evidence" value="ECO:0007669"/>
    <property type="project" value="UniProtKB-SubCell"/>
</dbReference>
<evidence type="ECO:0000256" key="1">
    <source>
        <dbReference type="ARBA" id="ARBA00004651"/>
    </source>
</evidence>
<dbReference type="SUPFAM" id="SSF118215">
    <property type="entry name" value="Proton glutamate symport protein"/>
    <property type="match status" value="1"/>
</dbReference>
<feature type="transmembrane region" description="Helical" evidence="10">
    <location>
        <begin position="239"/>
        <end position="265"/>
    </location>
</feature>
<feature type="transmembrane region" description="Helical" evidence="10">
    <location>
        <begin position="94"/>
        <end position="116"/>
    </location>
</feature>
<evidence type="ECO:0000256" key="9">
    <source>
        <dbReference type="ARBA" id="ARBA00053346"/>
    </source>
</evidence>
<accession>A0A4Q7R9N9</accession>
<evidence type="ECO:0000313" key="11">
    <source>
        <dbReference type="EMBL" id="RZT29616.1"/>
    </source>
</evidence>
<organism evidence="11 12">
    <name type="scientific">Cupriavidus agavae</name>
    <dbReference type="NCBI Taxonomy" id="1001822"/>
    <lineage>
        <taxon>Bacteria</taxon>
        <taxon>Pseudomonadati</taxon>
        <taxon>Pseudomonadota</taxon>
        <taxon>Betaproteobacteria</taxon>
        <taxon>Burkholderiales</taxon>
        <taxon>Burkholderiaceae</taxon>
        <taxon>Cupriavidus</taxon>
    </lineage>
</organism>
<feature type="transmembrane region" description="Helical" evidence="10">
    <location>
        <begin position="309"/>
        <end position="336"/>
    </location>
</feature>
<comment type="subcellular location">
    <subcellularLocation>
        <location evidence="1">Cell membrane</location>
        <topology evidence="1">Multi-pass membrane protein</topology>
    </subcellularLocation>
</comment>
<dbReference type="Proteomes" id="UP000291078">
    <property type="component" value="Unassembled WGS sequence"/>
</dbReference>
<dbReference type="InterPro" id="IPR001991">
    <property type="entry name" value="Na-dicarboxylate_symporter"/>
</dbReference>
<feature type="transmembrane region" description="Helical" evidence="10">
    <location>
        <begin position="26"/>
        <end position="44"/>
    </location>
</feature>
<dbReference type="InterPro" id="IPR036458">
    <property type="entry name" value="Na:dicarbo_symporter_sf"/>
</dbReference>
<keyword evidence="6" id="KW-0769">Symport</keyword>
<keyword evidence="7 10" id="KW-1133">Transmembrane helix</keyword>
<dbReference type="GO" id="GO:0070778">
    <property type="term" value="P:L-aspartate transmembrane transport"/>
    <property type="evidence" value="ECO:0007669"/>
    <property type="project" value="TreeGrafter"/>
</dbReference>
<evidence type="ECO:0000256" key="8">
    <source>
        <dbReference type="ARBA" id="ARBA00023136"/>
    </source>
</evidence>
<dbReference type="FunFam" id="1.10.3860.10:FF:000001">
    <property type="entry name" value="C4-dicarboxylate transport protein"/>
    <property type="match status" value="1"/>
</dbReference>
<dbReference type="PROSITE" id="PS00713">
    <property type="entry name" value="NA_DICARBOXYL_SYMP_1"/>
    <property type="match status" value="1"/>
</dbReference>
<keyword evidence="3" id="KW-1003">Cell membrane</keyword>
<dbReference type="EMBL" id="SGXM01000011">
    <property type="protein sequence ID" value="RZT29616.1"/>
    <property type="molecule type" value="Genomic_DNA"/>
</dbReference>
<dbReference type="Pfam" id="PF00375">
    <property type="entry name" value="SDF"/>
    <property type="match status" value="1"/>
</dbReference>
<dbReference type="PROSITE" id="PS00714">
    <property type="entry name" value="NA_DICARBOXYL_SYMP_2"/>
    <property type="match status" value="1"/>
</dbReference>
<keyword evidence="2" id="KW-0813">Transport</keyword>
<evidence type="ECO:0000256" key="5">
    <source>
        <dbReference type="ARBA" id="ARBA00022692"/>
    </source>
</evidence>
<feature type="transmembrane region" description="Helical" evidence="10">
    <location>
        <begin position="211"/>
        <end position="233"/>
    </location>
</feature>
<dbReference type="PANTHER" id="PTHR42865">
    <property type="entry name" value="PROTON/GLUTAMATE-ASPARTATE SYMPORTER"/>
    <property type="match status" value="1"/>
</dbReference>
<evidence type="ECO:0000256" key="7">
    <source>
        <dbReference type="ARBA" id="ARBA00022989"/>
    </source>
</evidence>
<dbReference type="AlphaFoldDB" id="A0A4Q7R9N9"/>
<comment type="function">
    <text evidence="9">Responsible for the transport of dicarboxylates such as succinate, fumarate, and malate from the periplasm across the membrane.</text>
</comment>
<dbReference type="RefSeq" id="WP_130393712.1">
    <property type="nucleotide sequence ID" value="NZ_SGXM01000011.1"/>
</dbReference>
<dbReference type="NCBIfam" id="NF009587">
    <property type="entry name" value="PRK13027.1"/>
    <property type="match status" value="1"/>
</dbReference>
<keyword evidence="5 10" id="KW-0812">Transmembrane</keyword>
<keyword evidence="12" id="KW-1185">Reference proteome</keyword>
<gene>
    <name evidence="11" type="ORF">EV147_4816</name>
</gene>
<keyword evidence="8 10" id="KW-0472">Membrane</keyword>
<feature type="transmembrane region" description="Helical" evidence="10">
    <location>
        <begin position="371"/>
        <end position="391"/>
    </location>
</feature>
<feature type="transmembrane region" description="Helical" evidence="10">
    <location>
        <begin position="397"/>
        <end position="421"/>
    </location>
</feature>
<dbReference type="NCBIfam" id="NF002461">
    <property type="entry name" value="PRK01663.1"/>
    <property type="match status" value="1"/>
</dbReference>
<dbReference type="PRINTS" id="PR00173">
    <property type="entry name" value="EDTRNSPORT"/>
</dbReference>
<feature type="transmembrane region" description="Helical" evidence="10">
    <location>
        <begin position="64"/>
        <end position="82"/>
    </location>
</feature>
<evidence type="ECO:0000256" key="2">
    <source>
        <dbReference type="ARBA" id="ARBA00022448"/>
    </source>
</evidence>
<evidence type="ECO:0000256" key="6">
    <source>
        <dbReference type="ARBA" id="ARBA00022847"/>
    </source>
</evidence>
<protein>
    <submittedName>
        <fullName evidence="11">Aerobic C4-dicarboxylate transport protein</fullName>
    </submittedName>
</protein>
<evidence type="ECO:0000256" key="10">
    <source>
        <dbReference type="SAM" id="Phobius"/>
    </source>
</evidence>
<sequence length="470" mass="49041">MQHAVPPQRADGARPQTRLTRFTRSLFGQVLIALALGTLLGLAFPEFAAKLKPLGDGFIKLIKMLIGPVVFCVVVAGICGAGELKKVGRVGIKAVLYFELVTTIALALGIVLAYVFQPGVGMNVDPRSLDPSAMAAYVESADKVKSAGTVDFLMKLIPNTILGAFTSGDVLQVLLVSVLFGCALSVVGEPARPLVRLIDNFSATLFKMMGFIIKLAPLGVLGAVAFTVGKYGIGSLKQLGFLVILFYGAVIVFVMVVLGTVMRLCGFSVLKLIRYLRAELLVVLGTASSDSVLPQVMKKLEFMGIRKSVVGLVIPTGYSFNLDAFSIYLTLAAVFIAQATNTPLAMGDLLGILAVALITSKGAHGIPGSAIVILAATLSAHPAIPAIGLVLVLSVDWFIGIARAVGNLIGNCVATVVVASWERDIDRERAHGVLNGTIPPGELDEGLSASLEGAEASAVPAPLPGAVPGR</sequence>
<dbReference type="PANTHER" id="PTHR42865:SF1">
    <property type="entry name" value="AEROBIC C4-DICARBOXYLATE TRANSPORT PROTEIN"/>
    <property type="match status" value="1"/>
</dbReference>
<evidence type="ECO:0000256" key="4">
    <source>
        <dbReference type="ARBA" id="ARBA00022519"/>
    </source>
</evidence>
<dbReference type="OrthoDB" id="9766690at2"/>
<dbReference type="InterPro" id="IPR018107">
    <property type="entry name" value="Na-dicarboxylate_symporter_CS"/>
</dbReference>
<dbReference type="GO" id="GO:0015366">
    <property type="term" value="F:malate:proton symporter activity"/>
    <property type="evidence" value="ECO:0007669"/>
    <property type="project" value="TreeGrafter"/>
</dbReference>
<dbReference type="GO" id="GO:0015138">
    <property type="term" value="F:fumarate transmembrane transporter activity"/>
    <property type="evidence" value="ECO:0007669"/>
    <property type="project" value="TreeGrafter"/>
</dbReference>
<feature type="transmembrane region" description="Helical" evidence="10">
    <location>
        <begin position="170"/>
        <end position="191"/>
    </location>
</feature>
<comment type="caution">
    <text evidence="11">The sequence shown here is derived from an EMBL/GenBank/DDBJ whole genome shotgun (WGS) entry which is preliminary data.</text>
</comment>
<feature type="transmembrane region" description="Helical" evidence="10">
    <location>
        <begin position="342"/>
        <end position="359"/>
    </location>
</feature>